<keyword evidence="4" id="KW-1185">Reference proteome</keyword>
<dbReference type="GO" id="GO:0004674">
    <property type="term" value="F:protein serine/threonine kinase activity"/>
    <property type="evidence" value="ECO:0007669"/>
    <property type="project" value="TreeGrafter"/>
</dbReference>
<dbReference type="EMBL" id="AGNL01050202">
    <property type="protein sequence ID" value="EJK44079.1"/>
    <property type="molecule type" value="Genomic_DNA"/>
</dbReference>
<comment type="caution">
    <text evidence="3">The sequence shown here is derived from an EMBL/GenBank/DDBJ whole genome shotgun (WGS) entry which is preliminary data.</text>
</comment>
<dbReference type="GO" id="GO:0005524">
    <property type="term" value="F:ATP binding"/>
    <property type="evidence" value="ECO:0007669"/>
    <property type="project" value="InterPro"/>
</dbReference>
<organism evidence="3 4">
    <name type="scientific">Thalassiosira oceanica</name>
    <name type="common">Marine diatom</name>
    <dbReference type="NCBI Taxonomy" id="159749"/>
    <lineage>
        <taxon>Eukaryota</taxon>
        <taxon>Sar</taxon>
        <taxon>Stramenopiles</taxon>
        <taxon>Ochrophyta</taxon>
        <taxon>Bacillariophyta</taxon>
        <taxon>Coscinodiscophyceae</taxon>
        <taxon>Thalassiosirophycidae</taxon>
        <taxon>Thalassiosirales</taxon>
        <taxon>Thalassiosiraceae</taxon>
        <taxon>Thalassiosira</taxon>
    </lineage>
</organism>
<evidence type="ECO:0000313" key="3">
    <source>
        <dbReference type="EMBL" id="EJK44079.1"/>
    </source>
</evidence>
<dbReference type="PANTHER" id="PTHR44167">
    <property type="entry name" value="OVARIAN-SPECIFIC SERINE/THREONINE-PROTEIN KINASE LOK-RELATED"/>
    <property type="match status" value="1"/>
</dbReference>
<dbReference type="Pfam" id="PF00069">
    <property type="entry name" value="Pkinase"/>
    <property type="match status" value="1"/>
</dbReference>
<evidence type="ECO:0000259" key="2">
    <source>
        <dbReference type="PROSITE" id="PS50011"/>
    </source>
</evidence>
<dbReference type="SMART" id="SM00220">
    <property type="entry name" value="S_TKc"/>
    <property type="match status" value="1"/>
</dbReference>
<reference evidence="3 4" key="1">
    <citation type="journal article" date="2012" name="Genome Biol.">
        <title>Genome and low-iron response of an oceanic diatom adapted to chronic iron limitation.</title>
        <authorList>
            <person name="Lommer M."/>
            <person name="Specht M."/>
            <person name="Roy A.S."/>
            <person name="Kraemer L."/>
            <person name="Andreson R."/>
            <person name="Gutowska M.A."/>
            <person name="Wolf J."/>
            <person name="Bergner S.V."/>
            <person name="Schilhabel M.B."/>
            <person name="Klostermeier U.C."/>
            <person name="Beiko R.G."/>
            <person name="Rosenstiel P."/>
            <person name="Hippler M."/>
            <person name="Laroche J."/>
        </authorList>
    </citation>
    <scope>NUCLEOTIDE SEQUENCE [LARGE SCALE GENOMIC DNA]</scope>
    <source>
        <strain evidence="3 4">CCMP1005</strain>
    </source>
</reference>
<dbReference type="InterPro" id="IPR011009">
    <property type="entry name" value="Kinase-like_dom_sf"/>
</dbReference>
<gene>
    <name evidence="3" type="ORF">THAOC_37412</name>
</gene>
<dbReference type="GO" id="GO:0005737">
    <property type="term" value="C:cytoplasm"/>
    <property type="evidence" value="ECO:0007669"/>
    <property type="project" value="TreeGrafter"/>
</dbReference>
<protein>
    <recommendedName>
        <fullName evidence="2">Protein kinase domain-containing protein</fullName>
    </recommendedName>
</protein>
<feature type="region of interest" description="Disordered" evidence="1">
    <location>
        <begin position="461"/>
        <end position="536"/>
    </location>
</feature>
<feature type="compositionally biased region" description="Basic and acidic residues" evidence="1">
    <location>
        <begin position="461"/>
        <end position="482"/>
    </location>
</feature>
<accession>K0R079</accession>
<dbReference type="PANTHER" id="PTHR44167:SF18">
    <property type="entry name" value="PROTEIN KINASE DOMAIN-CONTAINING PROTEIN"/>
    <property type="match status" value="1"/>
</dbReference>
<dbReference type="AlphaFoldDB" id="K0R079"/>
<dbReference type="Proteomes" id="UP000266841">
    <property type="component" value="Unassembled WGS sequence"/>
</dbReference>
<dbReference type="Gene3D" id="1.10.510.10">
    <property type="entry name" value="Transferase(Phosphotransferase) domain 1"/>
    <property type="match status" value="1"/>
</dbReference>
<dbReference type="InterPro" id="IPR000719">
    <property type="entry name" value="Prot_kinase_dom"/>
</dbReference>
<name>K0R079_THAOC</name>
<dbReference type="OrthoDB" id="1278353at2759"/>
<dbReference type="SUPFAM" id="SSF56112">
    <property type="entry name" value="Protein kinase-like (PK-like)"/>
    <property type="match status" value="1"/>
</dbReference>
<dbReference type="GO" id="GO:0044773">
    <property type="term" value="P:mitotic DNA damage checkpoint signaling"/>
    <property type="evidence" value="ECO:0007669"/>
    <property type="project" value="TreeGrafter"/>
</dbReference>
<evidence type="ECO:0000256" key="1">
    <source>
        <dbReference type="SAM" id="MobiDB-lite"/>
    </source>
</evidence>
<dbReference type="eggNOG" id="ENOG502SZBC">
    <property type="taxonomic scope" value="Eukaryota"/>
</dbReference>
<evidence type="ECO:0000313" key="4">
    <source>
        <dbReference type="Proteomes" id="UP000266841"/>
    </source>
</evidence>
<dbReference type="PROSITE" id="PS50011">
    <property type="entry name" value="PROTEIN_KINASE_DOM"/>
    <property type="match status" value="1"/>
</dbReference>
<dbReference type="GO" id="GO:0005634">
    <property type="term" value="C:nucleus"/>
    <property type="evidence" value="ECO:0007669"/>
    <property type="project" value="TreeGrafter"/>
</dbReference>
<sequence length="536" mass="60348">MMPIEVATEHEHSHFIVHHLLKQDMPIDIKEKIKAKDLSHNFSWNHVVSNTDDMYYPVVSKILQQCTQPQVLALAHVEGPDGRIALSTATPVCKHEMRVMLRLFNTLEVVNQRPAFSNPESDTQIFYALRYDPPKHDNGQWSLLHEDNKKEGDYLDDLDDASHVSGLSRISSRSSSSLKSHCSQMKIEDKLKQIKKEKGQQVIAKLTSRSDVVERELKIRKDYHLSRHYVPAVISVHHTVQHAAYSEAMAEPGYCITMEGADTTAENLMLDMRRGGKSFSTKILKRIGISLLHMHEHGLVHGDFGTHNVGKFGNRWKLLGVGGSKAIGSPTDPKRGFYHPPESVVVENKRAPFGKKEVVAKVVSIESSPTHDIWAYGVVMYEAICGVPLSPYACRGKRVMNANEIAKVGRWDMASLERALRHADPNDHNAMDILSRLLHPDANQRYNTLREALEHPFYDGSSEDRVVRRPRARKNDTSDGRASKNSISEGLKLLDENATNGVPRRKKEKGKDDTSVATSRSMMGKLGKGLKKRLQM</sequence>
<proteinExistence type="predicted"/>
<feature type="domain" description="Protein kinase" evidence="2">
    <location>
        <begin position="164"/>
        <end position="458"/>
    </location>
</feature>